<dbReference type="Proteomes" id="UP000178427">
    <property type="component" value="Unassembled WGS sequence"/>
</dbReference>
<protein>
    <submittedName>
        <fullName evidence="2">Uncharacterized protein</fullName>
    </submittedName>
</protein>
<organism evidence="2 3">
    <name type="scientific">Candidatus Kaiserbacteria bacterium RIFCSPLOWO2_01_FULL_54_20</name>
    <dbReference type="NCBI Taxonomy" id="1798513"/>
    <lineage>
        <taxon>Bacteria</taxon>
        <taxon>Candidatus Kaiseribacteriota</taxon>
    </lineage>
</organism>
<reference evidence="2 3" key="1">
    <citation type="journal article" date="2016" name="Nat. Commun.">
        <title>Thousands of microbial genomes shed light on interconnected biogeochemical processes in an aquifer system.</title>
        <authorList>
            <person name="Anantharaman K."/>
            <person name="Brown C.T."/>
            <person name="Hug L.A."/>
            <person name="Sharon I."/>
            <person name="Castelle C.J."/>
            <person name="Probst A.J."/>
            <person name="Thomas B.C."/>
            <person name="Singh A."/>
            <person name="Wilkins M.J."/>
            <person name="Karaoz U."/>
            <person name="Brodie E.L."/>
            <person name="Williams K.H."/>
            <person name="Hubbard S.S."/>
            <person name="Banfield J.F."/>
        </authorList>
    </citation>
    <scope>NUCLEOTIDE SEQUENCE [LARGE SCALE GENOMIC DNA]</scope>
</reference>
<dbReference type="EMBL" id="MFMA01000002">
    <property type="protein sequence ID" value="OGG74183.1"/>
    <property type="molecule type" value="Genomic_DNA"/>
</dbReference>
<evidence type="ECO:0000256" key="1">
    <source>
        <dbReference type="SAM" id="SignalP"/>
    </source>
</evidence>
<sequence length="541" mass="58781">MFYVIVLLLFFAPVFTHAATCVDGRVIDDAGNDTGQTCDPSPDSTSAPYDFKNEGIFGCNQVAGANASAGTMAAIGGVYVPVNDAAVTLNTGILVYKECVLRPLQDRLRESAMSALLKKQYIGVETGREGNKRYVVDIDDELLVVDDRAALTYLTGPALETVHPSYREQIKRALAVNYRAETRGTGKQDCDYVGDPTTGEQPFKLGNFEELSDTSCNPFFEYIDKKDEMNAARAAAKANQMTMWDWGRGFYAVTDNAQDPFAEKILTPSSVVQESYQQILGSSVRQLENSNDIGQMIGALFAGVTTQALTDSRGLSGLSKSVAGRPSYLDQVAKESSQGVIGAAVNAALTILNSARQVETNFLAIMNAIAKNLTETINQIRGIEKQCWSLVVPKVQEYASQNNITLEPAKIRTATSSLAFSQQVIDSQISPLAQAALTNVQSSQRALGLIDQLIAGVTNTNSVAAQRLALQQLDSLVAQRALHSQYDVVNATKQRDDIQSAMGNLFEDTKVAWADSLDPAVGWCNIQNPDVIKQWAERWKK</sequence>
<dbReference type="STRING" id="1798513.A3A40_02180"/>
<accession>A0A1F6EKL9</accession>
<dbReference type="AlphaFoldDB" id="A0A1F6EKL9"/>
<feature type="signal peptide" evidence="1">
    <location>
        <begin position="1"/>
        <end position="18"/>
    </location>
</feature>
<feature type="chain" id="PRO_5009524184" evidence="1">
    <location>
        <begin position="19"/>
        <end position="541"/>
    </location>
</feature>
<keyword evidence="1" id="KW-0732">Signal</keyword>
<name>A0A1F6EKL9_9BACT</name>
<gene>
    <name evidence="2" type="ORF">A3A40_02180</name>
</gene>
<evidence type="ECO:0000313" key="3">
    <source>
        <dbReference type="Proteomes" id="UP000178427"/>
    </source>
</evidence>
<evidence type="ECO:0000313" key="2">
    <source>
        <dbReference type="EMBL" id="OGG74183.1"/>
    </source>
</evidence>
<comment type="caution">
    <text evidence="2">The sequence shown here is derived from an EMBL/GenBank/DDBJ whole genome shotgun (WGS) entry which is preliminary data.</text>
</comment>
<proteinExistence type="predicted"/>